<dbReference type="OrthoDB" id="10597153at2759"/>
<organism evidence="1 2">
    <name type="scientific">Trichonephila clavata</name>
    <name type="common">Joro spider</name>
    <name type="synonym">Nephila clavata</name>
    <dbReference type="NCBI Taxonomy" id="2740835"/>
    <lineage>
        <taxon>Eukaryota</taxon>
        <taxon>Metazoa</taxon>
        <taxon>Ecdysozoa</taxon>
        <taxon>Arthropoda</taxon>
        <taxon>Chelicerata</taxon>
        <taxon>Arachnida</taxon>
        <taxon>Araneae</taxon>
        <taxon>Araneomorphae</taxon>
        <taxon>Entelegynae</taxon>
        <taxon>Araneoidea</taxon>
        <taxon>Nephilidae</taxon>
        <taxon>Trichonephila</taxon>
    </lineage>
</organism>
<comment type="caution">
    <text evidence="1">The sequence shown here is derived from an EMBL/GenBank/DDBJ whole genome shotgun (WGS) entry which is preliminary data.</text>
</comment>
<keyword evidence="2" id="KW-1185">Reference proteome</keyword>
<dbReference type="AlphaFoldDB" id="A0A8X6H430"/>
<protein>
    <submittedName>
        <fullName evidence="1">Uncharacterized protein</fullName>
    </submittedName>
</protein>
<dbReference type="EMBL" id="BMAO01010367">
    <property type="protein sequence ID" value="GFQ66722.1"/>
    <property type="molecule type" value="Genomic_DNA"/>
</dbReference>
<evidence type="ECO:0000313" key="2">
    <source>
        <dbReference type="Proteomes" id="UP000887116"/>
    </source>
</evidence>
<gene>
    <name evidence="1" type="ORF">TNCT_521291</name>
</gene>
<name>A0A8X6H430_TRICU</name>
<proteinExistence type="predicted"/>
<dbReference type="Proteomes" id="UP000887116">
    <property type="component" value="Unassembled WGS sequence"/>
</dbReference>
<accession>A0A8X6H430</accession>
<sequence>MGEALIAFPDQLLGRDRFYRSGGTGIETPPRRVLDTFMKVALKRAIITRKEMESLGCDFANMKKYVMKCCDFSVRSLDKL</sequence>
<reference evidence="1" key="1">
    <citation type="submission" date="2020-07" db="EMBL/GenBank/DDBJ databases">
        <title>Multicomponent nature underlies the extraordinary mechanical properties of spider dragline silk.</title>
        <authorList>
            <person name="Kono N."/>
            <person name="Nakamura H."/>
            <person name="Mori M."/>
            <person name="Yoshida Y."/>
            <person name="Ohtoshi R."/>
            <person name="Malay A.D."/>
            <person name="Moran D.A.P."/>
            <person name="Tomita M."/>
            <person name="Numata K."/>
            <person name="Arakawa K."/>
        </authorList>
    </citation>
    <scope>NUCLEOTIDE SEQUENCE</scope>
</reference>
<evidence type="ECO:0000313" key="1">
    <source>
        <dbReference type="EMBL" id="GFQ66722.1"/>
    </source>
</evidence>